<dbReference type="EMBL" id="JAAMRR010001565">
    <property type="protein sequence ID" value="NGX99387.1"/>
    <property type="molecule type" value="Genomic_DNA"/>
</dbReference>
<gene>
    <name evidence="1" type="ORF">G4V63_30580</name>
</gene>
<dbReference type="AlphaFoldDB" id="A0A7C9VJD2"/>
<keyword evidence="2" id="KW-1185">Reference proteome</keyword>
<dbReference type="Proteomes" id="UP000480266">
    <property type="component" value="Unassembled WGS sequence"/>
</dbReference>
<evidence type="ECO:0000313" key="1">
    <source>
        <dbReference type="EMBL" id="NGX99387.1"/>
    </source>
</evidence>
<evidence type="ECO:0000313" key="2">
    <source>
        <dbReference type="Proteomes" id="UP000480266"/>
    </source>
</evidence>
<name>A0A7C9VJD2_9BRAD</name>
<protein>
    <submittedName>
        <fullName evidence="1">Uncharacterized protein</fullName>
    </submittedName>
</protein>
<proteinExistence type="predicted"/>
<comment type="caution">
    <text evidence="1">The sequence shown here is derived from an EMBL/GenBank/DDBJ whole genome shotgun (WGS) entry which is preliminary data.</text>
</comment>
<accession>A0A7C9VJD2</accession>
<organism evidence="1 2">
    <name type="scientific">Candidatus Afipia apatlaquensis</name>
    <dbReference type="NCBI Taxonomy" id="2712852"/>
    <lineage>
        <taxon>Bacteria</taxon>
        <taxon>Pseudomonadati</taxon>
        <taxon>Pseudomonadota</taxon>
        <taxon>Alphaproteobacteria</taxon>
        <taxon>Hyphomicrobiales</taxon>
        <taxon>Nitrobacteraceae</taxon>
        <taxon>Afipia</taxon>
    </lineage>
</organism>
<sequence length="134" mass="14415">MSKTRAELIEQALINLGVIAEGQSIEADLVDKMDGIVDPACAELSDLDIYYVQDAGEVGPTGGDIPDSAFLSLCAYIANAACSAFNLPADTKLQALSQLAEAKLITLTRPARTRRTLRIDPAIAPIRTYYWGRS</sequence>
<reference evidence="1" key="1">
    <citation type="submission" date="2020-02" db="EMBL/GenBank/DDBJ databases">
        <title>Draft genome sequence of Candidatus Afipia apatlaquensis IBT-C3, a potential strain for decolorization of textile dyes.</title>
        <authorList>
            <person name="Sanchez-Reyes A."/>
            <person name="Breton-Deval L."/>
            <person name="Mangelson H."/>
            <person name="Sanchez-Flores A."/>
        </authorList>
    </citation>
    <scope>NUCLEOTIDE SEQUENCE [LARGE SCALE GENOMIC DNA]</scope>
    <source>
        <strain evidence="1">IBT-C3</strain>
    </source>
</reference>